<dbReference type="RefSeq" id="XP_052122661.1">
    <property type="nucleotide sequence ID" value="XM_052266701.1"/>
</dbReference>
<feature type="region of interest" description="Disordered" evidence="1">
    <location>
        <begin position="68"/>
        <end position="111"/>
    </location>
</feature>
<organism evidence="2 3">
    <name type="scientific">Frankliniella occidentalis</name>
    <name type="common">Western flower thrips</name>
    <name type="synonym">Euthrips occidentalis</name>
    <dbReference type="NCBI Taxonomy" id="133901"/>
    <lineage>
        <taxon>Eukaryota</taxon>
        <taxon>Metazoa</taxon>
        <taxon>Ecdysozoa</taxon>
        <taxon>Arthropoda</taxon>
        <taxon>Hexapoda</taxon>
        <taxon>Insecta</taxon>
        <taxon>Pterygota</taxon>
        <taxon>Neoptera</taxon>
        <taxon>Paraneoptera</taxon>
        <taxon>Thysanoptera</taxon>
        <taxon>Terebrantia</taxon>
        <taxon>Thripoidea</taxon>
        <taxon>Thripidae</taxon>
        <taxon>Frankliniella</taxon>
    </lineage>
</organism>
<evidence type="ECO:0000313" key="2">
    <source>
        <dbReference type="Proteomes" id="UP000504606"/>
    </source>
</evidence>
<dbReference type="KEGG" id="foc:127749267"/>
<accession>A0A9C6TYM4</accession>
<evidence type="ECO:0000313" key="3">
    <source>
        <dbReference type="RefSeq" id="XP_052122661.1"/>
    </source>
</evidence>
<reference evidence="3" key="1">
    <citation type="submission" date="2025-08" db="UniProtKB">
        <authorList>
            <consortium name="RefSeq"/>
        </authorList>
    </citation>
    <scope>IDENTIFICATION</scope>
    <source>
        <tissue evidence="3">Whole organism</tissue>
    </source>
</reference>
<proteinExistence type="predicted"/>
<feature type="region of interest" description="Disordered" evidence="1">
    <location>
        <begin position="1"/>
        <end position="32"/>
    </location>
</feature>
<dbReference type="Proteomes" id="UP000504606">
    <property type="component" value="Unplaced"/>
</dbReference>
<feature type="region of interest" description="Disordered" evidence="1">
    <location>
        <begin position="215"/>
        <end position="239"/>
    </location>
</feature>
<protein>
    <submittedName>
        <fullName evidence="3">Uncharacterized protein LOC127749267</fullName>
    </submittedName>
</protein>
<gene>
    <name evidence="3" type="primary">LOC127749267</name>
</gene>
<name>A0A9C6TYM4_FRAOC</name>
<dbReference type="GeneID" id="127749267"/>
<keyword evidence="2" id="KW-1185">Reference proteome</keyword>
<evidence type="ECO:0000256" key="1">
    <source>
        <dbReference type="SAM" id="MobiDB-lite"/>
    </source>
</evidence>
<sequence length="239" mass="24765">MDSNSPCPDLQISHQGKKPEDDKAQSSTSAGNAVAAANYDSLLIRNLQYVKGQDGRAKYAIASPADLVPSETDYTGADDGAGGSAPRKYASHDDPAARSFQLSPEEEEADSMAGVAGMAGVYEAAGGVLAGPRSMHAFARLPQALVQHHYQSAASRTPAPPMTSLAFREPLPADIISLSSPGSSWEGIMAAPPPTTSTGRPPQVNPAFVVAKPVLSSSRDEEAATGPAAPRTVAYRAYS</sequence>
<dbReference type="AlphaFoldDB" id="A0A9C6TYM4"/>